<dbReference type="Pfam" id="PF04082">
    <property type="entry name" value="Fungal_trans"/>
    <property type="match status" value="1"/>
</dbReference>
<evidence type="ECO:0000256" key="6">
    <source>
        <dbReference type="ARBA" id="ARBA00023242"/>
    </source>
</evidence>
<name>A0A0D2DX54_9EURO</name>
<dbReference type="AlphaFoldDB" id="A0A0D2DX54"/>
<dbReference type="PROSITE" id="PS00463">
    <property type="entry name" value="ZN2_CY6_FUNGAL_1"/>
    <property type="match status" value="1"/>
</dbReference>
<keyword evidence="6" id="KW-0539">Nucleus</keyword>
<keyword evidence="10" id="KW-1185">Reference proteome</keyword>
<dbReference type="SUPFAM" id="SSF57701">
    <property type="entry name" value="Zn2/Cys6 DNA-binding domain"/>
    <property type="match status" value="1"/>
</dbReference>
<dbReference type="GO" id="GO:0005634">
    <property type="term" value="C:nucleus"/>
    <property type="evidence" value="ECO:0007669"/>
    <property type="project" value="UniProtKB-SubCell"/>
</dbReference>
<evidence type="ECO:0000256" key="4">
    <source>
        <dbReference type="ARBA" id="ARBA00023125"/>
    </source>
</evidence>
<dbReference type="EMBL" id="KN847339">
    <property type="protein sequence ID" value="KIW40044.1"/>
    <property type="molecule type" value="Genomic_DNA"/>
</dbReference>
<dbReference type="SMART" id="SM00066">
    <property type="entry name" value="GAL4"/>
    <property type="match status" value="1"/>
</dbReference>
<reference evidence="9 10" key="1">
    <citation type="submission" date="2015-01" db="EMBL/GenBank/DDBJ databases">
        <title>The Genome Sequence of Exophiala oligosperma CBS72588.</title>
        <authorList>
            <consortium name="The Broad Institute Genomics Platform"/>
            <person name="Cuomo C."/>
            <person name="de Hoog S."/>
            <person name="Gorbushina A."/>
            <person name="Stielow B."/>
            <person name="Teixiera M."/>
            <person name="Abouelleil A."/>
            <person name="Chapman S.B."/>
            <person name="Priest M."/>
            <person name="Young S.K."/>
            <person name="Wortman J."/>
            <person name="Nusbaum C."/>
            <person name="Birren B."/>
        </authorList>
    </citation>
    <scope>NUCLEOTIDE SEQUENCE [LARGE SCALE GENOMIC DNA]</scope>
    <source>
        <strain evidence="9 10">CBS 72588</strain>
    </source>
</reference>
<comment type="subcellular location">
    <subcellularLocation>
        <location evidence="1">Nucleus</location>
    </subcellularLocation>
</comment>
<dbReference type="GO" id="GO:0003677">
    <property type="term" value="F:DNA binding"/>
    <property type="evidence" value="ECO:0007669"/>
    <property type="project" value="UniProtKB-KW"/>
</dbReference>
<evidence type="ECO:0000259" key="8">
    <source>
        <dbReference type="PROSITE" id="PS50048"/>
    </source>
</evidence>
<feature type="compositionally biased region" description="Polar residues" evidence="7">
    <location>
        <begin position="53"/>
        <end position="65"/>
    </location>
</feature>
<evidence type="ECO:0000256" key="5">
    <source>
        <dbReference type="ARBA" id="ARBA00023163"/>
    </source>
</evidence>
<dbReference type="Gene3D" id="4.10.240.10">
    <property type="entry name" value="Zn(2)-C6 fungal-type DNA-binding domain"/>
    <property type="match status" value="1"/>
</dbReference>
<dbReference type="GO" id="GO:0000981">
    <property type="term" value="F:DNA-binding transcription factor activity, RNA polymerase II-specific"/>
    <property type="evidence" value="ECO:0007669"/>
    <property type="project" value="InterPro"/>
</dbReference>
<dbReference type="InterPro" id="IPR001138">
    <property type="entry name" value="Zn2Cys6_DnaBD"/>
</dbReference>
<proteinExistence type="predicted"/>
<keyword evidence="3" id="KW-0805">Transcription regulation</keyword>
<dbReference type="VEuPathDB" id="FungiDB:PV06_08599"/>
<dbReference type="Proteomes" id="UP000053342">
    <property type="component" value="Unassembled WGS sequence"/>
</dbReference>
<dbReference type="PANTHER" id="PTHR31001">
    <property type="entry name" value="UNCHARACTERIZED TRANSCRIPTIONAL REGULATORY PROTEIN"/>
    <property type="match status" value="1"/>
</dbReference>
<feature type="compositionally biased region" description="Basic and acidic residues" evidence="7">
    <location>
        <begin position="68"/>
        <end position="94"/>
    </location>
</feature>
<dbReference type="InterPro" id="IPR050613">
    <property type="entry name" value="Sec_Metabolite_Reg"/>
</dbReference>
<dbReference type="GO" id="GO:0006351">
    <property type="term" value="P:DNA-templated transcription"/>
    <property type="evidence" value="ECO:0007669"/>
    <property type="project" value="InterPro"/>
</dbReference>
<evidence type="ECO:0000256" key="1">
    <source>
        <dbReference type="ARBA" id="ARBA00004123"/>
    </source>
</evidence>
<feature type="region of interest" description="Disordered" evidence="7">
    <location>
        <begin position="48"/>
        <end position="94"/>
    </location>
</feature>
<dbReference type="InterPro" id="IPR036864">
    <property type="entry name" value="Zn2-C6_fun-type_DNA-bd_sf"/>
</dbReference>
<evidence type="ECO:0000313" key="10">
    <source>
        <dbReference type="Proteomes" id="UP000053342"/>
    </source>
</evidence>
<feature type="domain" description="Zn(2)-C6 fungal-type" evidence="8">
    <location>
        <begin position="9"/>
        <end position="39"/>
    </location>
</feature>
<dbReference type="PROSITE" id="PS50048">
    <property type="entry name" value="ZN2_CY6_FUNGAL_2"/>
    <property type="match status" value="1"/>
</dbReference>
<feature type="region of interest" description="Disordered" evidence="7">
    <location>
        <begin position="466"/>
        <end position="489"/>
    </location>
</feature>
<dbReference type="STRING" id="215243.A0A0D2DX54"/>
<dbReference type="GO" id="GO:0008270">
    <property type="term" value="F:zinc ion binding"/>
    <property type="evidence" value="ECO:0007669"/>
    <property type="project" value="InterPro"/>
</dbReference>
<sequence length="747" mass="84403">MKRQRPVTSCLTCRQRRVRCDRTHPVCMRCNSSRLTCTYDTSTNIDLPEGPSATGTQSASFTSSALPRVDEPRVPQSLHEPHERTNTSQNRNEKGRLAAFAGGRSVYTPATYWANPLLSKDSNRLDNNDDLPDDSSHFVRWPLTSEDHQGWAGSKFRPPRPSALWTGAASNKCKFCGRNYNVSCVMALLPTRDVCEKLCRLFFSTVFPLIPLLHLHSFAEDFAEFWEGVRQGNMHNSEPSLLLLKKPGFLSLLTSILFSTLSSASKPRVRALLGETNVPETGQMYFAAMVSASLTGFPRRPSIYSLAAYLFAQSQFVREEEFSDVPDFISTSFRLALGMGLHRHIPDAGFTHAEMETRRRLWWYILHLDVMSSSSSGLSPLFINKKMANTDEIARYDWVEGAAGFNIEADIRYVVALQRYKVTKEIREVLKYHFEDYFQSLDQVNEVAKRLRDVANSVRSTVETLLRSNSGSSTPTATRNRALEDDSQGGRPFDRVWGLRPDPNDKEVVDFTIWAVFLLHLMVHKAYCVLYRPLFRDPAMSAHDVIRMNAVKHAQAFLQLFIRVCNDRTSEPFHWMYPGTYQPLQAVATLLADLLQHPHSDHAALSRGLIDAIFELYQVDEGIVSRDEPPQRQLSPAGKDAWTMLLRTRRKALEHIGADHHVLYPSPAISSSSCICGDQIVNDDSTAPSSHPHSSGDLSPAVQEEMPREFFQVDEEQSHLSPGILSQMNFDWRAWDNALDPSIGMMP</sequence>
<accession>A0A0D2DX54</accession>
<gene>
    <name evidence="9" type="ORF">PV06_08599</name>
</gene>
<dbReference type="RefSeq" id="XP_016260260.1">
    <property type="nucleotide sequence ID" value="XM_016409952.1"/>
</dbReference>
<keyword evidence="2" id="KW-0479">Metal-binding</keyword>
<dbReference type="Pfam" id="PF00172">
    <property type="entry name" value="Zn_clus"/>
    <property type="match status" value="1"/>
</dbReference>
<dbReference type="InterPro" id="IPR007219">
    <property type="entry name" value="XnlR_reg_dom"/>
</dbReference>
<evidence type="ECO:0000256" key="3">
    <source>
        <dbReference type="ARBA" id="ARBA00023015"/>
    </source>
</evidence>
<dbReference type="GeneID" id="27360673"/>
<organism evidence="9 10">
    <name type="scientific">Exophiala oligosperma</name>
    <dbReference type="NCBI Taxonomy" id="215243"/>
    <lineage>
        <taxon>Eukaryota</taxon>
        <taxon>Fungi</taxon>
        <taxon>Dikarya</taxon>
        <taxon>Ascomycota</taxon>
        <taxon>Pezizomycotina</taxon>
        <taxon>Eurotiomycetes</taxon>
        <taxon>Chaetothyriomycetidae</taxon>
        <taxon>Chaetothyriales</taxon>
        <taxon>Herpotrichiellaceae</taxon>
        <taxon>Exophiala</taxon>
    </lineage>
</organism>
<keyword evidence="4" id="KW-0238">DNA-binding</keyword>
<protein>
    <recommendedName>
        <fullName evidence="8">Zn(2)-C6 fungal-type domain-containing protein</fullName>
    </recommendedName>
</protein>
<dbReference type="PANTHER" id="PTHR31001:SF40">
    <property type="entry name" value="ZN(II)2CYS6 TRANSCRIPTION FACTOR (EUROFUNG)"/>
    <property type="match status" value="1"/>
</dbReference>
<dbReference type="HOGENOM" id="CLU_006197_1_0_1"/>
<evidence type="ECO:0000256" key="7">
    <source>
        <dbReference type="SAM" id="MobiDB-lite"/>
    </source>
</evidence>
<evidence type="ECO:0000256" key="2">
    <source>
        <dbReference type="ARBA" id="ARBA00022723"/>
    </source>
</evidence>
<keyword evidence="5" id="KW-0804">Transcription</keyword>
<dbReference type="CDD" id="cd00067">
    <property type="entry name" value="GAL4"/>
    <property type="match status" value="1"/>
</dbReference>
<evidence type="ECO:0000313" key="9">
    <source>
        <dbReference type="EMBL" id="KIW40044.1"/>
    </source>
</evidence>
<feature type="compositionally biased region" description="Polar residues" evidence="7">
    <location>
        <begin position="466"/>
        <end position="479"/>
    </location>
</feature>
<dbReference type="CDD" id="cd12148">
    <property type="entry name" value="fungal_TF_MHR"/>
    <property type="match status" value="1"/>
</dbReference>
<dbReference type="OrthoDB" id="3989227at2759"/>